<proteinExistence type="predicted"/>
<keyword evidence="3" id="KW-1185">Reference proteome</keyword>
<keyword evidence="1" id="KW-0472">Membrane</keyword>
<organism evidence="2 3">
    <name type="scientific">Kytococcus aerolatus</name>
    <dbReference type="NCBI Taxonomy" id="592308"/>
    <lineage>
        <taxon>Bacteria</taxon>
        <taxon>Bacillati</taxon>
        <taxon>Actinomycetota</taxon>
        <taxon>Actinomycetes</taxon>
        <taxon>Micrococcales</taxon>
        <taxon>Kytococcaceae</taxon>
        <taxon>Kytococcus</taxon>
    </lineage>
</organism>
<protein>
    <recommendedName>
        <fullName evidence="4">DUF456 domain-containing protein</fullName>
    </recommendedName>
</protein>
<evidence type="ECO:0000256" key="1">
    <source>
        <dbReference type="SAM" id="Phobius"/>
    </source>
</evidence>
<feature type="transmembrane region" description="Helical" evidence="1">
    <location>
        <begin position="7"/>
        <end position="36"/>
    </location>
</feature>
<dbReference type="RefSeq" id="WP_088817344.1">
    <property type="nucleotide sequence ID" value="NZ_FYEZ01000001.1"/>
</dbReference>
<dbReference type="Proteomes" id="UP000198122">
    <property type="component" value="Unassembled WGS sequence"/>
</dbReference>
<name>A0A212T478_9MICO</name>
<dbReference type="AlphaFoldDB" id="A0A212T478"/>
<evidence type="ECO:0008006" key="4">
    <source>
        <dbReference type="Google" id="ProtNLM"/>
    </source>
</evidence>
<keyword evidence="1" id="KW-0812">Transmembrane</keyword>
<keyword evidence="1" id="KW-1133">Transmembrane helix</keyword>
<accession>A0A212T478</accession>
<feature type="transmembrane region" description="Helical" evidence="1">
    <location>
        <begin position="142"/>
        <end position="164"/>
    </location>
</feature>
<dbReference type="Pfam" id="PF04306">
    <property type="entry name" value="DUF456"/>
    <property type="match status" value="1"/>
</dbReference>
<dbReference type="InterPro" id="IPR007403">
    <property type="entry name" value="DUF456"/>
</dbReference>
<evidence type="ECO:0000313" key="2">
    <source>
        <dbReference type="EMBL" id="SNC60646.1"/>
    </source>
</evidence>
<feature type="transmembrane region" description="Helical" evidence="1">
    <location>
        <begin position="48"/>
        <end position="70"/>
    </location>
</feature>
<feature type="transmembrane region" description="Helical" evidence="1">
    <location>
        <begin position="82"/>
        <end position="115"/>
    </location>
</feature>
<reference evidence="2 3" key="1">
    <citation type="submission" date="2017-06" db="EMBL/GenBank/DDBJ databases">
        <authorList>
            <person name="Kim H.J."/>
            <person name="Triplett B.A."/>
        </authorList>
    </citation>
    <scope>NUCLEOTIDE SEQUENCE [LARGE SCALE GENOMIC DNA]</scope>
    <source>
        <strain evidence="2 3">DSM 22179</strain>
    </source>
</reference>
<dbReference type="OrthoDB" id="3577600at2"/>
<dbReference type="EMBL" id="FYEZ01000001">
    <property type="protein sequence ID" value="SNC60646.1"/>
    <property type="molecule type" value="Genomic_DNA"/>
</dbReference>
<evidence type="ECO:0000313" key="3">
    <source>
        <dbReference type="Proteomes" id="UP000198122"/>
    </source>
</evidence>
<sequence>MEHEVLWAVLVGLVMLAGLVGSAFLVLPGLALVWAAALCWALVVQSTAGWVVLAVATVVAAGASALMILVPGRGMKRAGIDNLTLLAGVVGAIVGAFVIPVVGLFVGFVAGIFLMQLTRPRSSGLTPWQATVHALRAVGTNILIELAADLLIIGAWLTSLWWVLR</sequence>
<gene>
    <name evidence="2" type="ORF">SAMN05445756_0321</name>
</gene>